<dbReference type="SUPFAM" id="SSF47598">
    <property type="entry name" value="Ribbon-helix-helix"/>
    <property type="match status" value="1"/>
</dbReference>
<dbReference type="InterPro" id="IPR010985">
    <property type="entry name" value="Ribbon_hlx_hlx"/>
</dbReference>
<dbReference type="GO" id="GO:0006355">
    <property type="term" value="P:regulation of DNA-templated transcription"/>
    <property type="evidence" value="ECO:0007669"/>
    <property type="project" value="InterPro"/>
</dbReference>
<dbReference type="AlphaFoldDB" id="A0A1F5YFC7"/>
<dbReference type="Proteomes" id="UP000177396">
    <property type="component" value="Unassembled WGS sequence"/>
</dbReference>
<accession>A0A1F5YFC7</accession>
<evidence type="ECO:0000313" key="2">
    <source>
        <dbReference type="EMBL" id="OGF98880.1"/>
    </source>
</evidence>
<dbReference type="InterPro" id="IPR013321">
    <property type="entry name" value="Arc_rbn_hlx_hlx"/>
</dbReference>
<dbReference type="Gene3D" id="1.10.1220.10">
    <property type="entry name" value="Met repressor-like"/>
    <property type="match status" value="1"/>
</dbReference>
<name>A0A1F5YFC7_9BACT</name>
<dbReference type="CDD" id="cd22231">
    <property type="entry name" value="RHH_NikR_HicB-like"/>
    <property type="match status" value="1"/>
</dbReference>
<dbReference type="Pfam" id="PF01402">
    <property type="entry name" value="RHH_1"/>
    <property type="match status" value="1"/>
</dbReference>
<gene>
    <name evidence="2" type="ORF">A2153_03995</name>
</gene>
<evidence type="ECO:0000259" key="1">
    <source>
        <dbReference type="Pfam" id="PF01402"/>
    </source>
</evidence>
<protein>
    <recommendedName>
        <fullName evidence="1">Ribbon-helix-helix protein CopG domain-containing protein</fullName>
    </recommendedName>
</protein>
<dbReference type="InterPro" id="IPR002145">
    <property type="entry name" value="CopG"/>
</dbReference>
<comment type="caution">
    <text evidence="2">The sequence shown here is derived from an EMBL/GenBank/DDBJ whole genome shotgun (WGS) entry which is preliminary data.</text>
</comment>
<dbReference type="EMBL" id="MFJB01000081">
    <property type="protein sequence ID" value="OGF98880.1"/>
    <property type="molecule type" value="Genomic_DNA"/>
</dbReference>
<evidence type="ECO:0000313" key="3">
    <source>
        <dbReference type="Proteomes" id="UP000177396"/>
    </source>
</evidence>
<reference evidence="2 3" key="1">
    <citation type="journal article" date="2016" name="Nat. Commun.">
        <title>Thousands of microbial genomes shed light on interconnected biogeochemical processes in an aquifer system.</title>
        <authorList>
            <person name="Anantharaman K."/>
            <person name="Brown C.T."/>
            <person name="Hug L.A."/>
            <person name="Sharon I."/>
            <person name="Castelle C.J."/>
            <person name="Probst A.J."/>
            <person name="Thomas B.C."/>
            <person name="Singh A."/>
            <person name="Wilkins M.J."/>
            <person name="Karaoz U."/>
            <person name="Brodie E.L."/>
            <person name="Williams K.H."/>
            <person name="Hubbard S.S."/>
            <person name="Banfield J.F."/>
        </authorList>
    </citation>
    <scope>NUCLEOTIDE SEQUENCE [LARGE SCALE GENOMIC DNA]</scope>
</reference>
<organism evidence="2 3">
    <name type="scientific">Candidatus Gottesmanbacteria bacterium RBG_16_38_7b</name>
    <dbReference type="NCBI Taxonomy" id="1798372"/>
    <lineage>
        <taxon>Bacteria</taxon>
        <taxon>Candidatus Gottesmaniibacteriota</taxon>
    </lineage>
</organism>
<proteinExistence type="predicted"/>
<feature type="domain" description="Ribbon-helix-helix protein CopG" evidence="1">
    <location>
        <begin position="6"/>
        <end position="43"/>
    </location>
</feature>
<sequence length="87" mass="10425">MQTQTLNIALPKELVKQVDKVAAKEFRNRSELIREVLRIYLEDKNEWEEIFRLGEITMKRIGNKSEKDIDKIVLEYRHGRRKIKSTP</sequence>